<dbReference type="PRINTS" id="PR00702">
    <property type="entry name" value="ACRIFLAVINRP"/>
</dbReference>
<feature type="transmembrane region" description="Helical" evidence="1">
    <location>
        <begin position="462"/>
        <end position="486"/>
    </location>
</feature>
<dbReference type="SUPFAM" id="SSF82714">
    <property type="entry name" value="Multidrug efflux transporter AcrB TolC docking domain, DN and DC subdomains"/>
    <property type="match status" value="2"/>
</dbReference>
<protein>
    <submittedName>
        <fullName evidence="2">AcrB/AcrD/AcrF family protein</fullName>
    </submittedName>
</protein>
<sequence>MKIAELSIRRHVLAFMMSAVLILFGVVAFERIGIDRYPNIDQPVISVSTRLDGATPEVIDQSVTQAIESAVNSVPGVDLIESTSQAGRSSVKITFNLDKNVDVAFNEVQVKVSQAQRQLPDAADAPVVSKTDANASPIIWLGLTGDRTAKQLYTYADTVIKKRLETIDGVGEVIIRGRGERVIRVDLDPVKLAGFGLSPMDVDAAVSREHRQAPGGTLKEGDREYQVNLNLEYTTIDELRELVVGYRGAAAIRLADVAVVADGEGDVRSITRFNGQPGVNIGIIRVTNSNMVAVADGVLDKVEKEIVPALPPGVKLTVASNDSSFVVEMVNALEDHLFEGTLLAALVVWLFLRNLRSTLIVALAIPVSLLGAVALMYFLGYTFNTITLLGLLLLIGVVVDDAIVVIENIWRLREEGETDSFRAAAEGSQQVVFAVIAATFSLVAIFAPVVFLSGLIGRLFNSFAVVVVAGVMVSLFVSVTLTPMLASRMLKTMPHHGPLYRRLEAAFQRLEDGYRGMLRWTLSHRGLVLAVAGASVAASALIFMVMKTEFLPEEDEGRFLVSMKTPIGASIDYTDRKTAELEKIIRAQPEIGSFLSIIGGFGGGQVNQTTFVVRLKPKAERQRSQSELMAAMRKAFTQVPGVRPSVFPFPRIGESRGGKLQFSVVGPALDVVSQSADALATRLGADSRIGRLDSDVDLDQPQLKLDIDRAAAARLGLSTQSISDAVNLLTAGTTPARFSDSGERYDIQVRALESSLDRPDTLGAVFLRGQDGKLVRLDSVARIRHTLGPTQIQRQDLQYAVQLKGSPTVALADAVKLVDAAARALPPGYRVEYLGEARELSRTAGQLAFTFGFASLLLYMILASQFNSFLQPALVMLAEPLAVVGGLLLLWITGHTLNVYSVIGLILLIGLVAKNAILLIDVTNQQRAAGLAVDEALLKSCPMRLRPVLMTSLTVILAMLPAALGFGAGAETNGPLAVAVIGGMISSTLLTLSVIPAAYSLVEQWHAHRLRDRSGNKA</sequence>
<feature type="transmembrane region" description="Helical" evidence="1">
    <location>
        <begin position="386"/>
        <end position="410"/>
    </location>
</feature>
<feature type="transmembrane region" description="Helical" evidence="1">
    <location>
        <begin position="899"/>
        <end position="920"/>
    </location>
</feature>
<dbReference type="InterPro" id="IPR027463">
    <property type="entry name" value="AcrB_DN_DC_subdom"/>
</dbReference>
<accession>A0A2S0P8H1</accession>
<dbReference type="OrthoDB" id="8764373at2"/>
<dbReference type="EMBL" id="CP028519">
    <property type="protein sequence ID" value="AVY93668.1"/>
    <property type="molecule type" value="Genomic_DNA"/>
</dbReference>
<dbReference type="Pfam" id="PF00873">
    <property type="entry name" value="ACR_tran"/>
    <property type="match status" value="1"/>
</dbReference>
<feature type="transmembrane region" description="Helical" evidence="1">
    <location>
        <begin position="12"/>
        <end position="29"/>
    </location>
</feature>
<dbReference type="GO" id="GO:0005886">
    <property type="term" value="C:plasma membrane"/>
    <property type="evidence" value="ECO:0007669"/>
    <property type="project" value="TreeGrafter"/>
</dbReference>
<dbReference type="SUPFAM" id="SSF82693">
    <property type="entry name" value="Multidrug efflux transporter AcrB pore domain, PN1, PN2, PC1 and PC2 subdomains"/>
    <property type="match status" value="3"/>
</dbReference>
<dbReference type="InterPro" id="IPR001036">
    <property type="entry name" value="Acrflvin-R"/>
</dbReference>
<keyword evidence="1" id="KW-0472">Membrane</keyword>
<dbReference type="PANTHER" id="PTHR32063:SF0">
    <property type="entry name" value="SWARMING MOTILITY PROTEIN SWRC"/>
    <property type="match status" value="1"/>
</dbReference>
<dbReference type="SUPFAM" id="SSF82866">
    <property type="entry name" value="Multidrug efflux transporter AcrB transmembrane domain"/>
    <property type="match status" value="2"/>
</dbReference>
<gene>
    <name evidence="2" type="ORF">DAI18_06125</name>
</gene>
<organism evidence="2 3">
    <name type="scientific">Microvirgula aerodenitrificans</name>
    <dbReference type="NCBI Taxonomy" id="57480"/>
    <lineage>
        <taxon>Bacteria</taxon>
        <taxon>Pseudomonadati</taxon>
        <taxon>Pseudomonadota</taxon>
        <taxon>Betaproteobacteria</taxon>
        <taxon>Neisseriales</taxon>
        <taxon>Aquaspirillaceae</taxon>
        <taxon>Microvirgula</taxon>
    </lineage>
</organism>
<feature type="transmembrane region" description="Helical" evidence="1">
    <location>
        <begin position="359"/>
        <end position="380"/>
    </location>
</feature>
<evidence type="ECO:0000313" key="3">
    <source>
        <dbReference type="Proteomes" id="UP000244173"/>
    </source>
</evidence>
<keyword evidence="1" id="KW-0812">Transmembrane</keyword>
<dbReference type="Gene3D" id="3.30.70.1320">
    <property type="entry name" value="Multidrug efflux transporter AcrB pore domain like"/>
    <property type="match status" value="1"/>
</dbReference>
<dbReference type="KEGG" id="maer:DAI18_06125"/>
<feature type="transmembrane region" description="Helical" evidence="1">
    <location>
        <begin position="874"/>
        <end position="893"/>
    </location>
</feature>
<dbReference type="STRING" id="1122240.GCA_000620105_01273"/>
<dbReference type="Gene3D" id="3.30.70.1440">
    <property type="entry name" value="Multidrug efflux transporter AcrB pore domain"/>
    <property type="match status" value="1"/>
</dbReference>
<dbReference type="Gene3D" id="3.30.70.1430">
    <property type="entry name" value="Multidrug efflux transporter AcrB pore domain"/>
    <property type="match status" value="2"/>
</dbReference>
<dbReference type="RefSeq" id="WP_107888937.1">
    <property type="nucleotide sequence ID" value="NZ_CP028519.1"/>
</dbReference>
<dbReference type="Gene3D" id="3.30.2090.10">
    <property type="entry name" value="Multidrug efflux transporter AcrB TolC docking domain, DN and DC subdomains"/>
    <property type="match status" value="2"/>
</dbReference>
<dbReference type="Gene3D" id="1.20.1640.10">
    <property type="entry name" value="Multidrug efflux transporter AcrB transmembrane domain"/>
    <property type="match status" value="2"/>
</dbReference>
<dbReference type="AlphaFoldDB" id="A0A2S0P8H1"/>
<reference evidence="2 3" key="1">
    <citation type="submission" date="2018-04" db="EMBL/GenBank/DDBJ databases">
        <title>Denitrifier Microvirgula.</title>
        <authorList>
            <person name="Anderson E."/>
            <person name="Jang J."/>
            <person name="Ishii S."/>
        </authorList>
    </citation>
    <scope>NUCLEOTIDE SEQUENCE [LARGE SCALE GENOMIC DNA]</scope>
    <source>
        <strain evidence="2 3">BE2.4</strain>
    </source>
</reference>
<keyword evidence="1" id="KW-1133">Transmembrane helix</keyword>
<feature type="transmembrane region" description="Helical" evidence="1">
    <location>
        <begin position="948"/>
        <end position="970"/>
    </location>
</feature>
<dbReference type="GO" id="GO:0042910">
    <property type="term" value="F:xenobiotic transmembrane transporter activity"/>
    <property type="evidence" value="ECO:0007669"/>
    <property type="project" value="TreeGrafter"/>
</dbReference>
<feature type="transmembrane region" description="Helical" evidence="1">
    <location>
        <begin position="431"/>
        <end position="456"/>
    </location>
</feature>
<proteinExistence type="predicted"/>
<dbReference type="Proteomes" id="UP000244173">
    <property type="component" value="Chromosome"/>
</dbReference>
<evidence type="ECO:0000256" key="1">
    <source>
        <dbReference type="SAM" id="Phobius"/>
    </source>
</evidence>
<feature type="transmembrane region" description="Helical" evidence="1">
    <location>
        <begin position="976"/>
        <end position="1002"/>
    </location>
</feature>
<name>A0A2S0P8H1_9NEIS</name>
<evidence type="ECO:0000313" key="2">
    <source>
        <dbReference type="EMBL" id="AVY93668.1"/>
    </source>
</evidence>
<feature type="transmembrane region" description="Helical" evidence="1">
    <location>
        <begin position="844"/>
        <end position="862"/>
    </location>
</feature>
<keyword evidence="3" id="KW-1185">Reference proteome</keyword>
<dbReference type="PANTHER" id="PTHR32063">
    <property type="match status" value="1"/>
</dbReference>